<dbReference type="InterPro" id="IPR050645">
    <property type="entry name" value="Histidine_acid_phosphatase"/>
</dbReference>
<dbReference type="PANTHER" id="PTHR11567">
    <property type="entry name" value="ACID PHOSPHATASE-RELATED"/>
    <property type="match status" value="1"/>
</dbReference>
<dbReference type="InterPro" id="IPR019129">
    <property type="entry name" value="Folate-sensitive_fs_Fra10Ac1"/>
</dbReference>
<gene>
    <name evidence="2" type="ORF">CCAP1982_LOCUS7857</name>
</gene>
<organism evidence="2 3">
    <name type="scientific">Ceratitis capitata</name>
    <name type="common">Mediterranean fruit fly</name>
    <name type="synonym">Tephritis capitata</name>
    <dbReference type="NCBI Taxonomy" id="7213"/>
    <lineage>
        <taxon>Eukaryota</taxon>
        <taxon>Metazoa</taxon>
        <taxon>Ecdysozoa</taxon>
        <taxon>Arthropoda</taxon>
        <taxon>Hexapoda</taxon>
        <taxon>Insecta</taxon>
        <taxon>Pterygota</taxon>
        <taxon>Neoptera</taxon>
        <taxon>Endopterygota</taxon>
        <taxon>Diptera</taxon>
        <taxon>Brachycera</taxon>
        <taxon>Muscomorpha</taxon>
        <taxon>Tephritoidea</taxon>
        <taxon>Tephritidae</taxon>
        <taxon>Ceratitis</taxon>
        <taxon>Ceratitis</taxon>
    </lineage>
</organism>
<dbReference type="Proteomes" id="UP000606786">
    <property type="component" value="Unassembled WGS sequence"/>
</dbReference>
<dbReference type="Pfam" id="PF09725">
    <property type="entry name" value="Fra10Ac1"/>
    <property type="match status" value="1"/>
</dbReference>
<feature type="compositionally biased region" description="Polar residues" evidence="1">
    <location>
        <begin position="188"/>
        <end position="199"/>
    </location>
</feature>
<feature type="compositionally biased region" description="Basic and acidic residues" evidence="1">
    <location>
        <begin position="200"/>
        <end position="210"/>
    </location>
</feature>
<protein>
    <submittedName>
        <fullName evidence="2">(Mediterranean fruit fly) hypothetical protein</fullName>
    </submittedName>
</protein>
<keyword evidence="3" id="KW-1185">Reference proteome</keyword>
<reference evidence="2" key="1">
    <citation type="submission" date="2020-11" db="EMBL/GenBank/DDBJ databases">
        <authorList>
            <person name="Whitehead M."/>
        </authorList>
    </citation>
    <scope>NUCLEOTIDE SEQUENCE</scope>
    <source>
        <strain evidence="2">EGII</strain>
    </source>
</reference>
<evidence type="ECO:0000256" key="1">
    <source>
        <dbReference type="SAM" id="MobiDB-lite"/>
    </source>
</evidence>
<name>A0A811UKP9_CERCA</name>
<comment type="caution">
    <text evidence="2">The sequence shown here is derived from an EMBL/GenBank/DDBJ whole genome shotgun (WGS) entry which is preliminary data.</text>
</comment>
<proteinExistence type="predicted"/>
<dbReference type="OrthoDB" id="197967at2759"/>
<dbReference type="AlphaFoldDB" id="A0A811UKP9"/>
<accession>A0A811UKP9</accession>
<dbReference type="GO" id="GO:0016791">
    <property type="term" value="F:phosphatase activity"/>
    <property type="evidence" value="ECO:0007669"/>
    <property type="project" value="TreeGrafter"/>
</dbReference>
<sequence>MESIDSLSSQQRHNFILKNFILSSKSNQHNHDIDVIREHHRFLWDENGISDDCSWEERLARRYYCKLFKEYCIADLTRYKENKVALRWRTKDEVVNGKGQFKCGSRKCEQQENLRTWEVNFAYREQGQHKNALVKIRLCPKHSEELNYTSRKREIKRLKKSKVPHGGLKTSSKEIQKKSTEIKEEIADSSSYLQNNTQGKELKDVTHGNEDKIWSRKPDIGLEQSSRESDFERYLEDLLL</sequence>
<evidence type="ECO:0000313" key="3">
    <source>
        <dbReference type="Proteomes" id="UP000606786"/>
    </source>
</evidence>
<evidence type="ECO:0000313" key="2">
    <source>
        <dbReference type="EMBL" id="CAD6999330.1"/>
    </source>
</evidence>
<dbReference type="EMBL" id="CAJHJT010000012">
    <property type="protein sequence ID" value="CAD6999330.1"/>
    <property type="molecule type" value="Genomic_DNA"/>
</dbReference>
<dbReference type="PANTHER" id="PTHR11567:SF25">
    <property type="entry name" value="PROTEIN FRA10AC1"/>
    <property type="match status" value="1"/>
</dbReference>
<feature type="region of interest" description="Disordered" evidence="1">
    <location>
        <begin position="186"/>
        <end position="210"/>
    </location>
</feature>